<name>A0A0N4TY40_BRUPA</name>
<keyword evidence="2" id="KW-1185">Reference proteome</keyword>
<dbReference type="AlphaFoldDB" id="A0A0N4TY40"/>
<proteinExistence type="predicted"/>
<organism evidence="3">
    <name type="scientific">Brugia pahangi</name>
    <name type="common">Filarial nematode worm</name>
    <dbReference type="NCBI Taxonomy" id="6280"/>
    <lineage>
        <taxon>Eukaryota</taxon>
        <taxon>Metazoa</taxon>
        <taxon>Ecdysozoa</taxon>
        <taxon>Nematoda</taxon>
        <taxon>Chromadorea</taxon>
        <taxon>Rhabditida</taxon>
        <taxon>Spirurina</taxon>
        <taxon>Spiruromorpha</taxon>
        <taxon>Filarioidea</taxon>
        <taxon>Onchocercidae</taxon>
        <taxon>Brugia</taxon>
    </lineage>
</organism>
<dbReference type="Proteomes" id="UP000278627">
    <property type="component" value="Unassembled WGS sequence"/>
</dbReference>
<protein>
    <submittedName>
        <fullName evidence="1 3">Uncharacterized protein</fullName>
    </submittedName>
</protein>
<accession>A0A0N4TY40</accession>
<evidence type="ECO:0000313" key="2">
    <source>
        <dbReference type="Proteomes" id="UP000278627"/>
    </source>
</evidence>
<gene>
    <name evidence="1" type="ORF">BPAG_LOCUS13851</name>
</gene>
<evidence type="ECO:0000313" key="3">
    <source>
        <dbReference type="WBParaSite" id="BPAG_0001392301-mRNA-1"/>
    </source>
</evidence>
<reference evidence="3" key="1">
    <citation type="submission" date="2017-02" db="UniProtKB">
        <authorList>
            <consortium name="WormBaseParasite"/>
        </authorList>
    </citation>
    <scope>IDENTIFICATION</scope>
</reference>
<dbReference type="EMBL" id="UZAD01013461">
    <property type="protein sequence ID" value="VDN95036.1"/>
    <property type="molecule type" value="Genomic_DNA"/>
</dbReference>
<sequence>MPHFIYPGDPQTDRSDPMNSWKRHITWRLFFGNALKFPYKSSQSWYRSHLVTKCFFTFFRFLIGPELPGNSSRSGSCIVCDMLSGWLLLTSQTRCSDCTCATPEISHAKLLLMPNCSYSG</sequence>
<reference evidence="1 2" key="2">
    <citation type="submission" date="2018-11" db="EMBL/GenBank/DDBJ databases">
        <authorList>
            <consortium name="Pathogen Informatics"/>
        </authorList>
    </citation>
    <scope>NUCLEOTIDE SEQUENCE [LARGE SCALE GENOMIC DNA]</scope>
</reference>
<dbReference type="WBParaSite" id="BPAG_0001392301-mRNA-1">
    <property type="protein sequence ID" value="BPAG_0001392301-mRNA-1"/>
    <property type="gene ID" value="BPAG_0001392301"/>
</dbReference>
<evidence type="ECO:0000313" key="1">
    <source>
        <dbReference type="EMBL" id="VDN95036.1"/>
    </source>
</evidence>